<gene>
    <name evidence="2" type="ORF">HanXRQr2_Chr01g0005251</name>
</gene>
<reference evidence="2" key="2">
    <citation type="submission" date="2020-06" db="EMBL/GenBank/DDBJ databases">
        <title>Helianthus annuus Genome sequencing and assembly Release 2.</title>
        <authorList>
            <person name="Gouzy J."/>
            <person name="Langlade N."/>
            <person name="Munos S."/>
        </authorList>
    </citation>
    <scope>NUCLEOTIDE SEQUENCE</scope>
    <source>
        <tissue evidence="2">Leaves</tissue>
    </source>
</reference>
<evidence type="ECO:0000256" key="1">
    <source>
        <dbReference type="SAM" id="MobiDB-lite"/>
    </source>
</evidence>
<feature type="compositionally biased region" description="Basic and acidic residues" evidence="1">
    <location>
        <begin position="31"/>
        <end position="57"/>
    </location>
</feature>
<evidence type="ECO:0000313" key="3">
    <source>
        <dbReference type="Proteomes" id="UP000215914"/>
    </source>
</evidence>
<proteinExistence type="predicted"/>
<dbReference type="Proteomes" id="UP000215914">
    <property type="component" value="Unassembled WGS sequence"/>
</dbReference>
<sequence length="143" mass="15929">MATLSSGHGGARVVAAAHSGVQRRQGPAAARQREGGGERETVEERERPAVEETAERSRLRRSVSRSDRPPFWVRVPFDFSSPRSTSVPVQFNFQICWFGSRHQLVHCSVPVLVSVQFCLGSRFKIRALFRSGQLGQKVKLGQL</sequence>
<protein>
    <submittedName>
        <fullName evidence="2">Uncharacterized protein</fullName>
    </submittedName>
</protein>
<accession>A0A9K3JT02</accession>
<organism evidence="2 3">
    <name type="scientific">Helianthus annuus</name>
    <name type="common">Common sunflower</name>
    <dbReference type="NCBI Taxonomy" id="4232"/>
    <lineage>
        <taxon>Eukaryota</taxon>
        <taxon>Viridiplantae</taxon>
        <taxon>Streptophyta</taxon>
        <taxon>Embryophyta</taxon>
        <taxon>Tracheophyta</taxon>
        <taxon>Spermatophyta</taxon>
        <taxon>Magnoliopsida</taxon>
        <taxon>eudicotyledons</taxon>
        <taxon>Gunneridae</taxon>
        <taxon>Pentapetalae</taxon>
        <taxon>asterids</taxon>
        <taxon>campanulids</taxon>
        <taxon>Asterales</taxon>
        <taxon>Asteraceae</taxon>
        <taxon>Asteroideae</taxon>
        <taxon>Heliantheae alliance</taxon>
        <taxon>Heliantheae</taxon>
        <taxon>Helianthus</taxon>
    </lineage>
</organism>
<feature type="compositionally biased region" description="Low complexity" evidence="1">
    <location>
        <begin position="11"/>
        <end position="30"/>
    </location>
</feature>
<comment type="caution">
    <text evidence="2">The sequence shown here is derived from an EMBL/GenBank/DDBJ whole genome shotgun (WGS) entry which is preliminary data.</text>
</comment>
<name>A0A9K3JT02_HELAN</name>
<dbReference type="EMBL" id="MNCJ02000316">
    <property type="protein sequence ID" value="KAF5820712.1"/>
    <property type="molecule type" value="Genomic_DNA"/>
</dbReference>
<feature type="region of interest" description="Disordered" evidence="1">
    <location>
        <begin position="1"/>
        <end position="66"/>
    </location>
</feature>
<dbReference type="Gramene" id="mRNA:HanXRQr2_Chr01g0005251">
    <property type="protein sequence ID" value="mRNA:HanXRQr2_Chr01g0005251"/>
    <property type="gene ID" value="HanXRQr2_Chr01g0005251"/>
</dbReference>
<dbReference type="AlphaFoldDB" id="A0A9K3JT02"/>
<keyword evidence="3" id="KW-1185">Reference proteome</keyword>
<evidence type="ECO:0000313" key="2">
    <source>
        <dbReference type="EMBL" id="KAF5820712.1"/>
    </source>
</evidence>
<reference evidence="2" key="1">
    <citation type="journal article" date="2017" name="Nature">
        <title>The sunflower genome provides insights into oil metabolism, flowering and Asterid evolution.</title>
        <authorList>
            <person name="Badouin H."/>
            <person name="Gouzy J."/>
            <person name="Grassa C.J."/>
            <person name="Murat F."/>
            <person name="Staton S.E."/>
            <person name="Cottret L."/>
            <person name="Lelandais-Briere C."/>
            <person name="Owens G.L."/>
            <person name="Carrere S."/>
            <person name="Mayjonade B."/>
            <person name="Legrand L."/>
            <person name="Gill N."/>
            <person name="Kane N.C."/>
            <person name="Bowers J.E."/>
            <person name="Hubner S."/>
            <person name="Bellec A."/>
            <person name="Berard A."/>
            <person name="Berges H."/>
            <person name="Blanchet N."/>
            <person name="Boniface M.C."/>
            <person name="Brunel D."/>
            <person name="Catrice O."/>
            <person name="Chaidir N."/>
            <person name="Claudel C."/>
            <person name="Donnadieu C."/>
            <person name="Faraut T."/>
            <person name="Fievet G."/>
            <person name="Helmstetter N."/>
            <person name="King M."/>
            <person name="Knapp S.J."/>
            <person name="Lai Z."/>
            <person name="Le Paslier M.C."/>
            <person name="Lippi Y."/>
            <person name="Lorenzon L."/>
            <person name="Mandel J.R."/>
            <person name="Marage G."/>
            <person name="Marchand G."/>
            <person name="Marquand E."/>
            <person name="Bret-Mestries E."/>
            <person name="Morien E."/>
            <person name="Nambeesan S."/>
            <person name="Nguyen T."/>
            <person name="Pegot-Espagnet P."/>
            <person name="Pouilly N."/>
            <person name="Raftis F."/>
            <person name="Sallet E."/>
            <person name="Schiex T."/>
            <person name="Thomas J."/>
            <person name="Vandecasteele C."/>
            <person name="Vares D."/>
            <person name="Vear F."/>
            <person name="Vautrin S."/>
            <person name="Crespi M."/>
            <person name="Mangin B."/>
            <person name="Burke J.M."/>
            <person name="Salse J."/>
            <person name="Munos S."/>
            <person name="Vincourt P."/>
            <person name="Rieseberg L.H."/>
            <person name="Langlade N.B."/>
        </authorList>
    </citation>
    <scope>NUCLEOTIDE SEQUENCE</scope>
    <source>
        <tissue evidence="2">Leaves</tissue>
    </source>
</reference>